<organism evidence="2">
    <name type="scientific">Candidatus Kentrum sp. SD</name>
    <dbReference type="NCBI Taxonomy" id="2126332"/>
    <lineage>
        <taxon>Bacteria</taxon>
        <taxon>Pseudomonadati</taxon>
        <taxon>Pseudomonadota</taxon>
        <taxon>Gammaproteobacteria</taxon>
        <taxon>Candidatus Kentrum</taxon>
    </lineage>
</organism>
<dbReference type="EMBL" id="CAADFU010000018">
    <property type="protein sequence ID" value="VFK42574.1"/>
    <property type="molecule type" value="Genomic_DNA"/>
</dbReference>
<evidence type="ECO:0000313" key="2">
    <source>
        <dbReference type="EMBL" id="VFK42574.1"/>
    </source>
</evidence>
<name>A0A450YLZ7_9GAMM</name>
<protein>
    <submittedName>
        <fullName evidence="2">Uncharacterized protein</fullName>
    </submittedName>
</protein>
<sequence>MMVATFPAGRLKKRPERYKVASKRPYRKLPLPPFIPFVPGERMRVFMRGAKLSTSKRMWHGTIMPGYTGPTRIYLAMRASCGQKMFPMNFTPASPLAAVIIDTKS</sequence>
<proteinExistence type="predicted"/>
<evidence type="ECO:0000313" key="1">
    <source>
        <dbReference type="EMBL" id="VFK37946.1"/>
    </source>
</evidence>
<reference evidence="2" key="1">
    <citation type="submission" date="2019-02" db="EMBL/GenBank/DDBJ databases">
        <authorList>
            <person name="Gruber-Vodicka R. H."/>
            <person name="Seah K. B. B."/>
        </authorList>
    </citation>
    <scope>NUCLEOTIDE SEQUENCE</scope>
    <source>
        <strain evidence="3">BECK_S127</strain>
        <strain evidence="2">BECK_S1320</strain>
        <strain evidence="1">BECK_S1321</strain>
    </source>
</reference>
<dbReference type="AlphaFoldDB" id="A0A450YLZ7"/>
<evidence type="ECO:0000313" key="3">
    <source>
        <dbReference type="EMBL" id="VFK77861.1"/>
    </source>
</evidence>
<dbReference type="EMBL" id="CAADHB010000003">
    <property type="protein sequence ID" value="VFK77861.1"/>
    <property type="molecule type" value="Genomic_DNA"/>
</dbReference>
<gene>
    <name evidence="3" type="ORF">BECKSD772D_GA0070982_100317</name>
    <name evidence="2" type="ORF">BECKSD772E_GA0070983_101817</name>
    <name evidence="1" type="ORF">BECKSD772F_GA0070984_101916</name>
</gene>
<dbReference type="EMBL" id="CAADFR010000019">
    <property type="protein sequence ID" value="VFK37946.1"/>
    <property type="molecule type" value="Genomic_DNA"/>
</dbReference>
<accession>A0A450YLZ7</accession>